<evidence type="ECO:0000256" key="5">
    <source>
        <dbReference type="SAM" id="MobiDB-lite"/>
    </source>
</evidence>
<comment type="similarity">
    <text evidence="1">Belongs to the parvalbumin family.</text>
</comment>
<evidence type="ECO:0000313" key="9">
    <source>
        <dbReference type="EMBL" id="CAL4775843.1"/>
    </source>
</evidence>
<dbReference type="Pfam" id="PF13499">
    <property type="entry name" value="EF-hand_7"/>
    <property type="match status" value="1"/>
</dbReference>
<dbReference type="EMBL" id="CAMXCT030001275">
    <property type="protein sequence ID" value="CAL4775843.1"/>
    <property type="molecule type" value="Genomic_DNA"/>
</dbReference>
<dbReference type="EMBL" id="CAMXCT020001275">
    <property type="protein sequence ID" value="CAL1141906.1"/>
    <property type="molecule type" value="Genomic_DNA"/>
</dbReference>
<dbReference type="InterPro" id="IPR018247">
    <property type="entry name" value="EF_Hand_1_Ca_BS"/>
</dbReference>
<gene>
    <name evidence="7" type="ORF">C1SCF055_LOCUS15688</name>
</gene>
<accession>A0A9P1CBP2</accession>
<dbReference type="Proteomes" id="UP001152797">
    <property type="component" value="Unassembled WGS sequence"/>
</dbReference>
<dbReference type="PROSITE" id="PS50222">
    <property type="entry name" value="EF_HAND_2"/>
    <property type="match status" value="3"/>
</dbReference>
<feature type="binding site" evidence="4">
    <location>
        <position position="408"/>
    </location>
    <ligand>
        <name>Ca(2+)</name>
        <dbReference type="ChEBI" id="CHEBI:29108"/>
        <label>1</label>
    </ligand>
</feature>
<dbReference type="GO" id="GO:0005509">
    <property type="term" value="F:calcium ion binding"/>
    <property type="evidence" value="ECO:0007669"/>
    <property type="project" value="InterPro"/>
</dbReference>
<comment type="caution">
    <text evidence="7">The sequence shown here is derived from an EMBL/GenBank/DDBJ whole genome shotgun (WGS) entry which is preliminary data.</text>
</comment>
<proteinExistence type="inferred from homology"/>
<evidence type="ECO:0000256" key="4">
    <source>
        <dbReference type="PIRSR" id="PIRSR608080-1"/>
    </source>
</evidence>
<feature type="binding site" evidence="4">
    <location>
        <position position="451"/>
    </location>
    <ligand>
        <name>Ca(2+)</name>
        <dbReference type="ChEBI" id="CHEBI:29108"/>
        <label>1</label>
    </ligand>
</feature>
<feature type="domain" description="EF-hand" evidence="6">
    <location>
        <begin position="432"/>
        <end position="467"/>
    </location>
</feature>
<organism evidence="7">
    <name type="scientific">Cladocopium goreaui</name>
    <dbReference type="NCBI Taxonomy" id="2562237"/>
    <lineage>
        <taxon>Eukaryota</taxon>
        <taxon>Sar</taxon>
        <taxon>Alveolata</taxon>
        <taxon>Dinophyceae</taxon>
        <taxon>Suessiales</taxon>
        <taxon>Symbiodiniaceae</taxon>
        <taxon>Cladocopium</taxon>
    </lineage>
</organism>
<dbReference type="InterPro" id="IPR011992">
    <property type="entry name" value="EF-hand-dom_pair"/>
</dbReference>
<evidence type="ECO:0000256" key="3">
    <source>
        <dbReference type="ARBA" id="ARBA00022837"/>
    </source>
</evidence>
<reference evidence="7" key="1">
    <citation type="submission" date="2022-10" db="EMBL/GenBank/DDBJ databases">
        <authorList>
            <person name="Chen Y."/>
            <person name="Dougan E. K."/>
            <person name="Chan C."/>
            <person name="Rhodes N."/>
            <person name="Thang M."/>
        </authorList>
    </citation>
    <scope>NUCLEOTIDE SEQUENCE</scope>
</reference>
<feature type="binding site" evidence="4">
    <location>
        <position position="456"/>
    </location>
    <ligand>
        <name>Ca(2+)</name>
        <dbReference type="ChEBI" id="CHEBI:29108"/>
        <label>1</label>
    </ligand>
</feature>
<evidence type="ECO:0000259" key="6">
    <source>
        <dbReference type="PROSITE" id="PS50222"/>
    </source>
</evidence>
<dbReference type="SMART" id="SM00054">
    <property type="entry name" value="EFh"/>
    <property type="match status" value="3"/>
</dbReference>
<protein>
    <submittedName>
        <fullName evidence="9">Pentatricopeptide repeat-containing protein, chloroplastic</fullName>
    </submittedName>
</protein>
<dbReference type="PROSITE" id="PS00018">
    <property type="entry name" value="EF_HAND_1"/>
    <property type="match status" value="2"/>
</dbReference>
<keyword evidence="2 4" id="KW-0479">Metal-binding</keyword>
<feature type="binding site" evidence="4">
    <location>
        <position position="447"/>
    </location>
    <ligand>
        <name>Ca(2+)</name>
        <dbReference type="ChEBI" id="CHEBI:29108"/>
        <label>1</label>
    </ligand>
</feature>
<feature type="binding site" evidence="4">
    <location>
        <position position="415"/>
    </location>
    <ligand>
        <name>Ca(2+)</name>
        <dbReference type="ChEBI" id="CHEBI:29108"/>
        <label>1</label>
    </ligand>
</feature>
<evidence type="ECO:0000256" key="1">
    <source>
        <dbReference type="ARBA" id="ARBA00009753"/>
    </source>
</evidence>
<dbReference type="Pfam" id="PF13202">
    <property type="entry name" value="EF-hand_5"/>
    <property type="match status" value="1"/>
</dbReference>
<feature type="domain" description="EF-hand" evidence="6">
    <location>
        <begin position="282"/>
        <end position="317"/>
    </location>
</feature>
<feature type="binding site" evidence="4">
    <location>
        <position position="406"/>
    </location>
    <ligand>
        <name>Ca(2+)</name>
        <dbReference type="ChEBI" id="CHEBI:29108"/>
        <label>1</label>
    </ligand>
</feature>
<dbReference type="OrthoDB" id="423996at2759"/>
<dbReference type="EMBL" id="CAMXCT010001275">
    <property type="protein sequence ID" value="CAI3988531.1"/>
    <property type="molecule type" value="Genomic_DNA"/>
</dbReference>
<sequence length="515" mass="59077">MTAEFSRDYVEDLFGRCKGIAEFFDTDGRFSVARRSSRWSQEPLPLRTAGPATPAKAEPVSNWVQAPEPTEPLPKRKAFRGSARQKRPRSGCHLKVFKGMLPPPSLPDAARSRCCRPNPSPWKSDLQRLQRRPWNQNPTPAGRPICDPAATMTPLVAKATETAMRRALAWQPWLISKVKSRVPVEPPESESEDEVPMEDSTSSRTLRRHPKSSETMTTSLDAEFALSLKANFDKVFSDLRAEKRDGKRDALISSVNPIRAETHAIPLWQLHKLARDMNMSLEKVVEAKEIFDAHDEDRSGRLSFEEITRVIETLMERQVSDNATVQQRIQSGQSKQLLNQWLRYVPQDNLDLDFEDFLLWYSCTGFMTDLLVDEKEKRIRTLAKVNGLDAMCMDRVRRSFTSFDLDRSGEVDEEEFENVLREVMNIPPHLQIPPSRIRFFWKEIDEDDSGKASFHEFLNFWLCRFGKSAGHKGQLLSIEDYYRSTRRMGAEYLDPPPELDEITEAIQAFIANLST</sequence>
<feature type="binding site" evidence="4">
    <location>
        <position position="404"/>
    </location>
    <ligand>
        <name>Ca(2+)</name>
        <dbReference type="ChEBI" id="CHEBI:29108"/>
        <label>1</label>
    </ligand>
</feature>
<dbReference type="AlphaFoldDB" id="A0A9P1CBP2"/>
<keyword evidence="10" id="KW-1185">Reference proteome</keyword>
<dbReference type="PANTHER" id="PTHR11653:SF10">
    <property type="entry name" value="EF-HAND DOMAIN-CONTAINING PROTEIN"/>
    <property type="match status" value="1"/>
</dbReference>
<evidence type="ECO:0000313" key="7">
    <source>
        <dbReference type="EMBL" id="CAI3988531.1"/>
    </source>
</evidence>
<name>A0A9P1CBP2_9DINO</name>
<evidence type="ECO:0000256" key="2">
    <source>
        <dbReference type="ARBA" id="ARBA00022723"/>
    </source>
</evidence>
<feature type="region of interest" description="Disordered" evidence="5">
    <location>
        <begin position="180"/>
        <end position="216"/>
    </location>
</feature>
<dbReference type="InterPro" id="IPR008080">
    <property type="entry name" value="Parvalbumin"/>
</dbReference>
<feature type="compositionally biased region" description="Basic residues" evidence="5">
    <location>
        <begin position="75"/>
        <end position="85"/>
    </location>
</feature>
<feature type="domain" description="EF-hand" evidence="6">
    <location>
        <begin position="391"/>
        <end position="426"/>
    </location>
</feature>
<feature type="compositionally biased region" description="Acidic residues" evidence="5">
    <location>
        <begin position="187"/>
        <end position="197"/>
    </location>
</feature>
<evidence type="ECO:0000313" key="8">
    <source>
        <dbReference type="EMBL" id="CAL1141906.1"/>
    </source>
</evidence>
<feature type="region of interest" description="Disordered" evidence="5">
    <location>
        <begin position="35"/>
        <end position="85"/>
    </location>
</feature>
<dbReference type="PANTHER" id="PTHR11653">
    <property type="entry name" value="PARVALBUMIN ALPHA"/>
    <property type="match status" value="1"/>
</dbReference>
<feature type="binding site" evidence="4">
    <location>
        <position position="445"/>
    </location>
    <ligand>
        <name>Ca(2+)</name>
        <dbReference type="ChEBI" id="CHEBI:29108"/>
        <label>1</label>
    </ligand>
</feature>
<keyword evidence="3 4" id="KW-0106">Calcium</keyword>
<reference evidence="8" key="2">
    <citation type="submission" date="2024-04" db="EMBL/GenBank/DDBJ databases">
        <authorList>
            <person name="Chen Y."/>
            <person name="Shah S."/>
            <person name="Dougan E. K."/>
            <person name="Thang M."/>
            <person name="Chan C."/>
        </authorList>
    </citation>
    <scope>NUCLEOTIDE SEQUENCE [LARGE SCALE GENOMIC DNA]</scope>
</reference>
<dbReference type="SUPFAM" id="SSF47473">
    <property type="entry name" value="EF-hand"/>
    <property type="match status" value="1"/>
</dbReference>
<evidence type="ECO:0000313" key="10">
    <source>
        <dbReference type="Proteomes" id="UP001152797"/>
    </source>
</evidence>
<dbReference type="Gene3D" id="1.10.238.10">
    <property type="entry name" value="EF-hand"/>
    <property type="match status" value="1"/>
</dbReference>
<dbReference type="InterPro" id="IPR002048">
    <property type="entry name" value="EF_hand_dom"/>
</dbReference>